<dbReference type="GeneID" id="9229749"/>
<dbReference type="FunFam" id="3.30.1520.10:FF:000037">
    <property type="entry name" value="Sorting nexin mvp-1"/>
    <property type="match status" value="1"/>
</dbReference>
<keyword evidence="8" id="KW-0653">Protein transport</keyword>
<evidence type="ECO:0000256" key="7">
    <source>
        <dbReference type="ARBA" id="ARBA00022490"/>
    </source>
</evidence>
<evidence type="ECO:0000256" key="6">
    <source>
        <dbReference type="ARBA" id="ARBA00022448"/>
    </source>
</evidence>
<evidence type="ECO:0000256" key="11">
    <source>
        <dbReference type="SAM" id="MobiDB-lite"/>
    </source>
</evidence>
<evidence type="ECO:0000256" key="9">
    <source>
        <dbReference type="ARBA" id="ARBA00023136"/>
    </source>
</evidence>
<feature type="compositionally biased region" description="Polar residues" evidence="11">
    <location>
        <begin position="44"/>
        <end position="58"/>
    </location>
</feature>
<dbReference type="Gene3D" id="1.20.1270.60">
    <property type="entry name" value="Arfaptin homology (AH) domain/BAR domain"/>
    <property type="match status" value="1"/>
</dbReference>
<dbReference type="Gene3D" id="3.30.1520.10">
    <property type="entry name" value="Phox-like domain"/>
    <property type="match status" value="1"/>
</dbReference>
<dbReference type="InterPro" id="IPR001683">
    <property type="entry name" value="PX_dom"/>
</dbReference>
<gene>
    <name evidence="13" type="ORF">MCYG_03931</name>
</gene>
<dbReference type="Proteomes" id="UP000002035">
    <property type="component" value="Unassembled WGS sequence"/>
</dbReference>
<evidence type="ECO:0000256" key="1">
    <source>
        <dbReference type="ARBA" id="ARBA00002474"/>
    </source>
</evidence>
<dbReference type="OMA" id="SSPWDMP"/>
<dbReference type="InterPro" id="IPR027267">
    <property type="entry name" value="AH/BAR_dom_sf"/>
</dbReference>
<feature type="compositionally biased region" description="Polar residues" evidence="11">
    <location>
        <begin position="342"/>
        <end position="351"/>
    </location>
</feature>
<sequence length="748" mass="82262">MSLFGSSPEDSPLASKAAQPSSSRAKSTLFAEDASSLFGADEGFSSQNGNNRNTSNSHARGVVDNGDNRHDDGYSTPWDMPTPRKSGSRQQIVKTLLPSTDVPESYIDAFDALVEKSGAAGGDGGIGVEEAKSLLGSTHLSPSEQAGILNLVTNNGAQQSLERNEFNVLLALVGLAQEGEDVTFDSVDERRKRLPEPNIPYITRVQTGNAGNSGNGTVARQPTEEQPVQIPQTRRRLRQDSFGPEADPWGSPVNRQPAHRPNQGVSNGFSSAHEAPEPEAASKPNTRTEPRSFAGPRSNESTGGPSSVGSGWGGGGFGNPSSASGFGNYDQGALGSGFGQPDNGQVNSSRNDFSRSLGDGHISNPGMEDVITIQMLPEKEGMFLFQHRNYEVKSARKATSVIRRYSDFVWLVDCLQKKYPFRQIPLLPPKRVAVNGTHLSADSNSFLDKRRRGLVRFANALVRHPVLSQEQLVVMFFTVPTELAVWRKQASISVQEEFTDKPLPPDLEDSLPSNLTDTFDTVRSGVRRSADIHINLCLLMDRLVKRHQGLAAEQFRVSRALHALTESTMDTYAADTSDVLLLNNGINATANHLQTSQGLLEDEAKAWDLGVLEDLKAQRDCLVAMRDVFDRRDRFAKDNIPQLERRIENNEKKLQAIRAKPEEAVKPGEAKKVEDAIIKDKESIVQQHARGVFIKECIRDEILIFQRSQYRISLLHQDWSQERVKYAELQADNWRALTDVVEGMPTSD</sequence>
<dbReference type="VEuPathDB" id="FungiDB:MCYG_03931"/>
<dbReference type="EMBL" id="DS995703">
    <property type="protein sequence ID" value="EEQ31112.1"/>
    <property type="molecule type" value="Genomic_DNA"/>
</dbReference>
<dbReference type="OrthoDB" id="10064318at2759"/>
<dbReference type="RefSeq" id="XP_002848425.1">
    <property type="nucleotide sequence ID" value="XM_002848379.1"/>
</dbReference>
<evidence type="ECO:0000256" key="10">
    <source>
        <dbReference type="ARBA" id="ARBA00072009"/>
    </source>
</evidence>
<dbReference type="SUPFAM" id="SSF64268">
    <property type="entry name" value="PX domain"/>
    <property type="match status" value="1"/>
</dbReference>
<dbReference type="AlphaFoldDB" id="C5FMK9"/>
<evidence type="ECO:0000256" key="8">
    <source>
        <dbReference type="ARBA" id="ARBA00022927"/>
    </source>
</evidence>
<name>C5FMK9_ARTOC</name>
<protein>
    <recommendedName>
        <fullName evidence="5">Sorting nexin MVP1</fullName>
    </recommendedName>
    <alternativeName>
        <fullName evidence="10">Sorting nexin mvp1</fullName>
    </alternativeName>
</protein>
<evidence type="ECO:0000313" key="14">
    <source>
        <dbReference type="Proteomes" id="UP000002035"/>
    </source>
</evidence>
<feature type="compositionally biased region" description="Polar residues" evidence="11">
    <location>
        <begin position="204"/>
        <end position="232"/>
    </location>
</feature>
<dbReference type="GO" id="GO:0005768">
    <property type="term" value="C:endosome"/>
    <property type="evidence" value="ECO:0007669"/>
    <property type="project" value="TreeGrafter"/>
</dbReference>
<comment type="similarity">
    <text evidence="4">Belongs to the sorting nexin family.</text>
</comment>
<dbReference type="Gene3D" id="1.10.238.10">
    <property type="entry name" value="EF-hand"/>
    <property type="match status" value="1"/>
</dbReference>
<reference evidence="14" key="1">
    <citation type="journal article" date="2012" name="MBio">
        <title>Comparative genome analysis of Trichophyton rubrum and related dermatophytes reveals candidate genes involved in infection.</title>
        <authorList>
            <person name="Martinez D.A."/>
            <person name="Oliver B.G."/>
            <person name="Graeser Y."/>
            <person name="Goldberg J.M."/>
            <person name="Li W."/>
            <person name="Martinez-Rossi N.M."/>
            <person name="Monod M."/>
            <person name="Shelest E."/>
            <person name="Barton R.C."/>
            <person name="Birch E."/>
            <person name="Brakhage A.A."/>
            <person name="Chen Z."/>
            <person name="Gurr S.J."/>
            <person name="Heiman D."/>
            <person name="Heitman J."/>
            <person name="Kosti I."/>
            <person name="Rossi A."/>
            <person name="Saif S."/>
            <person name="Samalova M."/>
            <person name="Saunders C.W."/>
            <person name="Shea T."/>
            <person name="Summerbell R.C."/>
            <person name="Xu J."/>
            <person name="Young S."/>
            <person name="Zeng Q."/>
            <person name="Birren B.W."/>
            <person name="Cuomo C.A."/>
            <person name="White T.C."/>
        </authorList>
    </citation>
    <scope>NUCLEOTIDE SEQUENCE [LARGE SCALE GENOMIC DNA]</scope>
    <source>
        <strain evidence="14">ATCC MYA-4605 / CBS 113480</strain>
    </source>
</reference>
<dbReference type="eggNOG" id="KOG2273">
    <property type="taxonomic scope" value="Eukaryota"/>
</dbReference>
<feature type="compositionally biased region" description="Low complexity" evidence="11">
    <location>
        <begin position="270"/>
        <end position="284"/>
    </location>
</feature>
<dbReference type="FunFam" id="1.20.1270.60:FF:000072">
    <property type="entry name" value="Sorting nexin MVP1"/>
    <property type="match status" value="1"/>
</dbReference>
<dbReference type="STRING" id="554155.C5FMK9"/>
<comment type="function">
    <text evidence="1">Required for vacuolar protein sorting.</text>
</comment>
<dbReference type="CDD" id="cd07597">
    <property type="entry name" value="BAR_SNX8"/>
    <property type="match status" value="1"/>
</dbReference>
<dbReference type="GO" id="GO:0042147">
    <property type="term" value="P:retrograde transport, endosome to Golgi"/>
    <property type="evidence" value="ECO:0007669"/>
    <property type="project" value="InterPro"/>
</dbReference>
<dbReference type="InterPro" id="IPR036871">
    <property type="entry name" value="PX_dom_sf"/>
</dbReference>
<comment type="subcellular location">
    <subcellularLocation>
        <location evidence="3">Cytoplasm</location>
    </subcellularLocation>
    <subcellularLocation>
        <location evidence="2">Membrane</location>
        <topology evidence="2">Peripheral membrane protein</topology>
        <orientation evidence="2">Cytoplasmic side</orientation>
    </subcellularLocation>
</comment>
<evidence type="ECO:0000259" key="12">
    <source>
        <dbReference type="PROSITE" id="PS50195"/>
    </source>
</evidence>
<organism evidence="13 14">
    <name type="scientific">Arthroderma otae (strain ATCC MYA-4605 / CBS 113480)</name>
    <name type="common">Microsporum canis</name>
    <dbReference type="NCBI Taxonomy" id="554155"/>
    <lineage>
        <taxon>Eukaryota</taxon>
        <taxon>Fungi</taxon>
        <taxon>Dikarya</taxon>
        <taxon>Ascomycota</taxon>
        <taxon>Pezizomycotina</taxon>
        <taxon>Eurotiomycetes</taxon>
        <taxon>Eurotiomycetidae</taxon>
        <taxon>Onygenales</taxon>
        <taxon>Arthrodermataceae</taxon>
        <taxon>Microsporum</taxon>
    </lineage>
</organism>
<evidence type="ECO:0000256" key="4">
    <source>
        <dbReference type="ARBA" id="ARBA00010883"/>
    </source>
</evidence>
<dbReference type="SMART" id="SM00312">
    <property type="entry name" value="PX"/>
    <property type="match status" value="1"/>
</dbReference>
<dbReference type="Pfam" id="PF00787">
    <property type="entry name" value="PX"/>
    <property type="match status" value="1"/>
</dbReference>
<proteinExistence type="inferred from homology"/>
<evidence type="ECO:0000313" key="13">
    <source>
        <dbReference type="EMBL" id="EEQ31112.1"/>
    </source>
</evidence>
<keyword evidence="6" id="KW-0813">Transport</keyword>
<dbReference type="GO" id="GO:0016020">
    <property type="term" value="C:membrane"/>
    <property type="evidence" value="ECO:0007669"/>
    <property type="project" value="UniProtKB-SubCell"/>
</dbReference>
<dbReference type="PANTHER" id="PTHR47554">
    <property type="entry name" value="SORTING NEXIN MVP1"/>
    <property type="match status" value="1"/>
</dbReference>
<dbReference type="GO" id="GO:0032266">
    <property type="term" value="F:phosphatidylinositol-3-phosphate binding"/>
    <property type="evidence" value="ECO:0007669"/>
    <property type="project" value="TreeGrafter"/>
</dbReference>
<evidence type="ECO:0000256" key="5">
    <source>
        <dbReference type="ARBA" id="ARBA00014268"/>
    </source>
</evidence>
<evidence type="ECO:0000256" key="3">
    <source>
        <dbReference type="ARBA" id="ARBA00004496"/>
    </source>
</evidence>
<feature type="region of interest" description="Disordered" evidence="11">
    <location>
        <begin position="189"/>
        <end position="365"/>
    </location>
</feature>
<dbReference type="InterPro" id="IPR045734">
    <property type="entry name" value="Snx8_BAR_dom"/>
</dbReference>
<evidence type="ECO:0000256" key="2">
    <source>
        <dbReference type="ARBA" id="ARBA00004287"/>
    </source>
</evidence>
<dbReference type="CDD" id="cd06866">
    <property type="entry name" value="PX_SNX8_Mvp1p_like"/>
    <property type="match status" value="1"/>
</dbReference>
<dbReference type="PROSITE" id="PS50195">
    <property type="entry name" value="PX"/>
    <property type="match status" value="1"/>
</dbReference>
<dbReference type="Pfam" id="PF19566">
    <property type="entry name" value="Snx8_BAR_dom"/>
    <property type="match status" value="1"/>
</dbReference>
<keyword evidence="9" id="KW-0472">Membrane</keyword>
<feature type="region of interest" description="Disordered" evidence="11">
    <location>
        <begin position="1"/>
        <end position="89"/>
    </location>
</feature>
<feature type="domain" description="PX" evidence="12">
    <location>
        <begin position="368"/>
        <end position="484"/>
    </location>
</feature>
<dbReference type="GO" id="GO:0005829">
    <property type="term" value="C:cytosol"/>
    <property type="evidence" value="ECO:0007669"/>
    <property type="project" value="GOC"/>
</dbReference>
<accession>C5FMK9</accession>
<dbReference type="PANTHER" id="PTHR47554:SF1">
    <property type="entry name" value="SORTING NEXIN MVP1"/>
    <property type="match status" value="1"/>
</dbReference>
<dbReference type="InterPro" id="IPR028662">
    <property type="entry name" value="SNX8/Mvp1"/>
</dbReference>
<dbReference type="GO" id="GO:0006623">
    <property type="term" value="P:protein targeting to vacuole"/>
    <property type="evidence" value="ECO:0007669"/>
    <property type="project" value="TreeGrafter"/>
</dbReference>
<dbReference type="InterPro" id="IPR035704">
    <property type="entry name" value="SNX8/Mvp1_PX"/>
</dbReference>
<keyword evidence="7" id="KW-0963">Cytoplasm</keyword>
<dbReference type="HOGENOM" id="CLU_009058_1_0_1"/>
<keyword evidence="14" id="KW-1185">Reference proteome</keyword>